<dbReference type="EMBL" id="SMAI01000001">
    <property type="protein sequence ID" value="TCT07972.1"/>
    <property type="molecule type" value="Genomic_DNA"/>
</dbReference>
<keyword evidence="2" id="KW-0645">Protease</keyword>
<dbReference type="SUPFAM" id="SSF54001">
    <property type="entry name" value="Cysteine proteinases"/>
    <property type="match status" value="1"/>
</dbReference>
<dbReference type="Gene3D" id="3.10.620.30">
    <property type="match status" value="1"/>
</dbReference>
<dbReference type="PANTHER" id="PTHR33490">
    <property type="entry name" value="BLR5614 PROTEIN-RELATED"/>
    <property type="match status" value="1"/>
</dbReference>
<protein>
    <submittedName>
        <fullName evidence="2">Transglutaminase-like putative cysteine protease</fullName>
    </submittedName>
</protein>
<dbReference type="GO" id="GO:0006508">
    <property type="term" value="P:proteolysis"/>
    <property type="evidence" value="ECO:0007669"/>
    <property type="project" value="UniProtKB-KW"/>
</dbReference>
<dbReference type="Proteomes" id="UP000294664">
    <property type="component" value="Unassembled WGS sequence"/>
</dbReference>
<gene>
    <name evidence="2" type="ORF">EDC64_101491</name>
</gene>
<evidence type="ECO:0000313" key="3">
    <source>
        <dbReference type="Proteomes" id="UP000294664"/>
    </source>
</evidence>
<dbReference type="Pfam" id="PF08379">
    <property type="entry name" value="Bact_transglu_N"/>
    <property type="match status" value="1"/>
</dbReference>
<reference evidence="2 3" key="1">
    <citation type="submission" date="2019-03" db="EMBL/GenBank/DDBJ databases">
        <title>Genomic Encyclopedia of Type Strains, Phase IV (KMG-IV): sequencing the most valuable type-strain genomes for metagenomic binning, comparative biology and taxonomic classification.</title>
        <authorList>
            <person name="Goeker M."/>
        </authorList>
    </citation>
    <scope>NUCLEOTIDE SEQUENCE [LARGE SCALE GENOMIC DNA]</scope>
    <source>
        <strain evidence="2 3">DSM 9035</strain>
    </source>
</reference>
<dbReference type="OrthoDB" id="9804023at2"/>
<keyword evidence="3" id="KW-1185">Reference proteome</keyword>
<evidence type="ECO:0000313" key="2">
    <source>
        <dbReference type="EMBL" id="TCT07972.1"/>
    </source>
</evidence>
<feature type="domain" description="Transglutaminase-like" evidence="1">
    <location>
        <begin position="177"/>
        <end position="248"/>
    </location>
</feature>
<proteinExistence type="predicted"/>
<accession>A0A4R3M4L1</accession>
<name>A0A4R3M4L1_9HYPH</name>
<comment type="caution">
    <text evidence="2">The sequence shown here is derived from an EMBL/GenBank/DDBJ whole genome shotgun (WGS) entry which is preliminary data.</text>
</comment>
<sequence>MLYDIRQTTTYSYGAPVRAARQVMRMTPVDRGPHQHVIANMLDTRPAPSEAEHGTDFFGNAICYVTFDTPHERLDITMRARIEVRGTVLPDAMTTPIVDLVRSAALTAFDLGPDSPVHGLFPTRSVPLDPAITEWTAESCAADRPILAAALDVMHRIKETFTYEPGATDVATLPAQAFAARAGVCQDFAHVMIAGLRGVGIPARYVSGYLRTIPPPGQPRLAGADATHAWVEVWCGVDLGWVGLDPTNAIPVGEDHIILAIGRDYSDVSPVDGVIVASGEHQLAVGVDVIPVERPQAEAPAS</sequence>
<organism evidence="2 3">
    <name type="scientific">Aquabacter spiritensis</name>
    <dbReference type="NCBI Taxonomy" id="933073"/>
    <lineage>
        <taxon>Bacteria</taxon>
        <taxon>Pseudomonadati</taxon>
        <taxon>Pseudomonadota</taxon>
        <taxon>Alphaproteobacteria</taxon>
        <taxon>Hyphomicrobiales</taxon>
        <taxon>Xanthobacteraceae</taxon>
        <taxon>Aquabacter</taxon>
    </lineage>
</organism>
<dbReference type="Pfam" id="PF01841">
    <property type="entry name" value="Transglut_core"/>
    <property type="match status" value="1"/>
</dbReference>
<keyword evidence="2" id="KW-0378">Hydrolase</keyword>
<dbReference type="InterPro" id="IPR038765">
    <property type="entry name" value="Papain-like_cys_pep_sf"/>
</dbReference>
<dbReference type="PANTHER" id="PTHR33490:SF7">
    <property type="entry name" value="BLR2979 PROTEIN"/>
    <property type="match status" value="1"/>
</dbReference>
<dbReference type="SMART" id="SM00460">
    <property type="entry name" value="TGc"/>
    <property type="match status" value="1"/>
</dbReference>
<evidence type="ECO:0000259" key="1">
    <source>
        <dbReference type="SMART" id="SM00460"/>
    </source>
</evidence>
<dbReference type="InterPro" id="IPR002931">
    <property type="entry name" value="Transglutaminase-like"/>
</dbReference>
<dbReference type="AlphaFoldDB" id="A0A4R3M4L1"/>
<dbReference type="InterPro" id="IPR013589">
    <property type="entry name" value="Bac_transglu_N"/>
</dbReference>
<dbReference type="GO" id="GO:0008233">
    <property type="term" value="F:peptidase activity"/>
    <property type="evidence" value="ECO:0007669"/>
    <property type="project" value="UniProtKB-KW"/>
</dbReference>